<dbReference type="EMBL" id="CAJVPW010072993">
    <property type="protein sequence ID" value="CAG8794935.1"/>
    <property type="molecule type" value="Genomic_DNA"/>
</dbReference>
<name>A0ACA9RII4_9GLOM</name>
<accession>A0ACA9RII4</accession>
<feature type="non-terminal residue" evidence="1">
    <location>
        <position position="1"/>
    </location>
</feature>
<sequence>EDNKIKLQNLLNSEAPGVIEMSWDLSNEDNITNRNQFLQEHSLTINSDDVKCKWSIRHITKTLIVKQCICGSYRDKVVTSGFRISAVRYLYVECLVFVTISLRNNEVCDAVRYLNHSEQCVTS</sequence>
<gene>
    <name evidence="1" type="ORF">SPELUC_LOCUS17560</name>
</gene>
<dbReference type="Proteomes" id="UP000789366">
    <property type="component" value="Unassembled WGS sequence"/>
</dbReference>
<comment type="caution">
    <text evidence="1">The sequence shown here is derived from an EMBL/GenBank/DDBJ whole genome shotgun (WGS) entry which is preliminary data.</text>
</comment>
<evidence type="ECO:0000313" key="2">
    <source>
        <dbReference type="Proteomes" id="UP000789366"/>
    </source>
</evidence>
<organism evidence="1 2">
    <name type="scientific">Cetraspora pellucida</name>
    <dbReference type="NCBI Taxonomy" id="1433469"/>
    <lineage>
        <taxon>Eukaryota</taxon>
        <taxon>Fungi</taxon>
        <taxon>Fungi incertae sedis</taxon>
        <taxon>Mucoromycota</taxon>
        <taxon>Glomeromycotina</taxon>
        <taxon>Glomeromycetes</taxon>
        <taxon>Diversisporales</taxon>
        <taxon>Gigasporaceae</taxon>
        <taxon>Cetraspora</taxon>
    </lineage>
</organism>
<proteinExistence type="predicted"/>
<keyword evidence="2" id="KW-1185">Reference proteome</keyword>
<evidence type="ECO:0000313" key="1">
    <source>
        <dbReference type="EMBL" id="CAG8794935.1"/>
    </source>
</evidence>
<reference evidence="1" key="1">
    <citation type="submission" date="2021-06" db="EMBL/GenBank/DDBJ databases">
        <authorList>
            <person name="Kallberg Y."/>
            <person name="Tangrot J."/>
            <person name="Rosling A."/>
        </authorList>
    </citation>
    <scope>NUCLEOTIDE SEQUENCE</scope>
    <source>
        <strain evidence="1">28 12/20/2015</strain>
    </source>
</reference>
<protein>
    <submittedName>
        <fullName evidence="1">15374_t:CDS:1</fullName>
    </submittedName>
</protein>